<feature type="region of interest" description="Disordered" evidence="1">
    <location>
        <begin position="135"/>
        <end position="162"/>
    </location>
</feature>
<name>A0A9W8CFT6_9POAL</name>
<gene>
    <name evidence="2" type="ORF">BS78_K155700</name>
</gene>
<reference evidence="2 3" key="1">
    <citation type="submission" date="2022-10" db="EMBL/GenBank/DDBJ databases">
        <title>WGS assembly of Paspalum vaginatum 540-79.</title>
        <authorList>
            <person name="Sun G."/>
            <person name="Wase N."/>
            <person name="Shu S."/>
            <person name="Jenkins J."/>
            <person name="Zhou B."/>
            <person name="Torres-Rodriguez J."/>
            <person name="Chen C."/>
            <person name="Sandor L."/>
            <person name="Plott C."/>
            <person name="Yoshinga Y."/>
            <person name="Daum C."/>
            <person name="Qi P."/>
            <person name="Barry K."/>
            <person name="Lipzen A."/>
            <person name="Berry L."/>
            <person name="Pedersen C."/>
            <person name="Gottilla T."/>
            <person name="Foltz A."/>
            <person name="Yu H."/>
            <person name="O'Malley R."/>
            <person name="Zhang C."/>
            <person name="Devos K."/>
            <person name="Sigmon B."/>
            <person name="Yu B."/>
            <person name="Obata T."/>
            <person name="Schmutz J."/>
            <person name="Schnable J."/>
        </authorList>
    </citation>
    <scope>NUCLEOTIDE SEQUENCE [LARGE SCALE GENOMIC DNA]</scope>
    <source>
        <strain evidence="3">cv. 540-79</strain>
    </source>
</reference>
<feature type="compositionally biased region" description="Polar residues" evidence="1">
    <location>
        <begin position="152"/>
        <end position="162"/>
    </location>
</feature>
<dbReference type="AlphaFoldDB" id="A0A9W8CFT6"/>
<organism evidence="2 3">
    <name type="scientific">Paspalum vaginatum</name>
    <name type="common">seashore paspalum</name>
    <dbReference type="NCBI Taxonomy" id="158149"/>
    <lineage>
        <taxon>Eukaryota</taxon>
        <taxon>Viridiplantae</taxon>
        <taxon>Streptophyta</taxon>
        <taxon>Embryophyta</taxon>
        <taxon>Tracheophyta</taxon>
        <taxon>Spermatophyta</taxon>
        <taxon>Magnoliopsida</taxon>
        <taxon>Liliopsida</taxon>
        <taxon>Poales</taxon>
        <taxon>Poaceae</taxon>
        <taxon>PACMAD clade</taxon>
        <taxon>Panicoideae</taxon>
        <taxon>Andropogonodae</taxon>
        <taxon>Paspaleae</taxon>
        <taxon>Paspalinae</taxon>
        <taxon>Paspalum</taxon>
    </lineage>
</organism>
<evidence type="ECO:0000313" key="3">
    <source>
        <dbReference type="Proteomes" id="UP001164776"/>
    </source>
</evidence>
<sequence>MPGIPPPPVPPPRAAAVVLLAGPCLPRLVSSREPAPVTGLPSFTRSSADPFLFFPLDSSCILLILSCACSSIRSSIFFPICSSSDDPFSFLSVSSRPLKQQPCTFFRPQITAAVGQVPVPSLPACAAAAKAACTSPGGAASAYPTVDPTSPLLDSTTAPKVR</sequence>
<evidence type="ECO:0000256" key="1">
    <source>
        <dbReference type="SAM" id="MobiDB-lite"/>
    </source>
</evidence>
<evidence type="ECO:0000313" key="2">
    <source>
        <dbReference type="EMBL" id="KAJ1257243.1"/>
    </source>
</evidence>
<protein>
    <submittedName>
        <fullName evidence="2">Uncharacterized protein</fullName>
    </submittedName>
</protein>
<accession>A0A9W8CFT6</accession>
<proteinExistence type="predicted"/>
<comment type="caution">
    <text evidence="2">The sequence shown here is derived from an EMBL/GenBank/DDBJ whole genome shotgun (WGS) entry which is preliminary data.</text>
</comment>
<dbReference type="EMBL" id="MU629433">
    <property type="protein sequence ID" value="KAJ1257243.1"/>
    <property type="molecule type" value="Genomic_DNA"/>
</dbReference>
<keyword evidence="3" id="KW-1185">Reference proteome</keyword>
<dbReference type="Proteomes" id="UP001164776">
    <property type="component" value="Unassembled WGS sequence"/>
</dbReference>